<evidence type="ECO:0000259" key="2">
    <source>
        <dbReference type="Pfam" id="PF01266"/>
    </source>
</evidence>
<dbReference type="Pfam" id="PF01266">
    <property type="entry name" value="DAO"/>
    <property type="match status" value="1"/>
</dbReference>
<feature type="region of interest" description="Disordered" evidence="1">
    <location>
        <begin position="1"/>
        <end position="26"/>
    </location>
</feature>
<dbReference type="Gene3D" id="3.50.50.60">
    <property type="entry name" value="FAD/NAD(P)-binding domain"/>
    <property type="match status" value="1"/>
</dbReference>
<dbReference type="Gene3D" id="3.30.9.10">
    <property type="entry name" value="D-Amino Acid Oxidase, subunit A, domain 2"/>
    <property type="match status" value="1"/>
</dbReference>
<sequence>MSPLTPNPHVRTAKASHPLDSTLPPPGLPVPKPCLSIWQRTTRTNPLLNLNATTTLPDTADAVIIGSGLSGTVTAYELLNSSSPNAPKTVVMLEAREACSGATGRNAGHCRPDAFRGFSAFSKIHGEEQAHKILQHEKLVLELVDKFIKEKKVECDWDYCKTFDVVMAEEFKTYVEKSFEDYATKHGTQDGGVEGVRVLSEEEAKKETLIPLALGAYEWTAANLHPAKLCLSTIQMCIDKGLQLYTHAPVISVSRAAKTSQWEVSTPRGSIKTHTVIHATNAFAATLIPALKEFVTPTRAQAHTLTPPTPFPSPTPYLTHTYSLRFALYHFYSVIQRKSDGNFVLGTSRGIPGMTEETMSQIKGGKDDRVWNKEIQDDALAAFWKVFGDRLKSGRAGLLEEAEVEEEPIGVGEGHQYGWTGIIGITKDSVPFIGKVPGAEGQWVMAGFNGHGMARIFGCAPGLVKMILGGKWEETGMPECFEITEERLAKLNS</sequence>
<dbReference type="InterPro" id="IPR036188">
    <property type="entry name" value="FAD/NAD-bd_sf"/>
</dbReference>
<organism evidence="3 4">
    <name type="scientific">Marasmius crinis-equi</name>
    <dbReference type="NCBI Taxonomy" id="585013"/>
    <lineage>
        <taxon>Eukaryota</taxon>
        <taxon>Fungi</taxon>
        <taxon>Dikarya</taxon>
        <taxon>Basidiomycota</taxon>
        <taxon>Agaricomycotina</taxon>
        <taxon>Agaricomycetes</taxon>
        <taxon>Agaricomycetidae</taxon>
        <taxon>Agaricales</taxon>
        <taxon>Marasmiineae</taxon>
        <taxon>Marasmiaceae</taxon>
        <taxon>Marasmius</taxon>
    </lineage>
</organism>
<gene>
    <name evidence="3" type="ORF">V5O48_009859</name>
</gene>
<accession>A0ABR3F9X5</accession>
<comment type="caution">
    <text evidence="3">The sequence shown here is derived from an EMBL/GenBank/DDBJ whole genome shotgun (WGS) entry which is preliminary data.</text>
</comment>
<evidence type="ECO:0000313" key="4">
    <source>
        <dbReference type="Proteomes" id="UP001465976"/>
    </source>
</evidence>
<evidence type="ECO:0000313" key="3">
    <source>
        <dbReference type="EMBL" id="KAL0572106.1"/>
    </source>
</evidence>
<name>A0ABR3F9X5_9AGAR</name>
<dbReference type="PANTHER" id="PTHR13847">
    <property type="entry name" value="SARCOSINE DEHYDROGENASE-RELATED"/>
    <property type="match status" value="1"/>
</dbReference>
<keyword evidence="4" id="KW-1185">Reference proteome</keyword>
<evidence type="ECO:0000256" key="1">
    <source>
        <dbReference type="SAM" id="MobiDB-lite"/>
    </source>
</evidence>
<protein>
    <recommendedName>
        <fullName evidence="2">FAD dependent oxidoreductase domain-containing protein</fullName>
    </recommendedName>
</protein>
<dbReference type="PANTHER" id="PTHR13847:SF260">
    <property type="entry name" value="FAD DEPENDENT OXIDOREDUCTASE DOMAIN-CONTAINING PROTEIN"/>
    <property type="match status" value="1"/>
</dbReference>
<dbReference type="EMBL" id="JBAHYK010000672">
    <property type="protein sequence ID" value="KAL0572106.1"/>
    <property type="molecule type" value="Genomic_DNA"/>
</dbReference>
<feature type="domain" description="FAD dependent oxidoreductase" evidence="2">
    <location>
        <begin position="61"/>
        <end position="460"/>
    </location>
</feature>
<proteinExistence type="predicted"/>
<reference evidence="3 4" key="1">
    <citation type="submission" date="2024-02" db="EMBL/GenBank/DDBJ databases">
        <title>A draft genome for the cacao thread blight pathogen Marasmius crinis-equi.</title>
        <authorList>
            <person name="Cohen S.P."/>
            <person name="Baruah I.K."/>
            <person name="Amoako-Attah I."/>
            <person name="Bukari Y."/>
            <person name="Meinhardt L.W."/>
            <person name="Bailey B.A."/>
        </authorList>
    </citation>
    <scope>NUCLEOTIDE SEQUENCE [LARGE SCALE GENOMIC DNA]</scope>
    <source>
        <strain evidence="3 4">GH-76</strain>
    </source>
</reference>
<dbReference type="InterPro" id="IPR006076">
    <property type="entry name" value="FAD-dep_OxRdtase"/>
</dbReference>
<dbReference type="SUPFAM" id="SSF51905">
    <property type="entry name" value="FAD/NAD(P)-binding domain"/>
    <property type="match status" value="1"/>
</dbReference>
<dbReference type="Proteomes" id="UP001465976">
    <property type="component" value="Unassembled WGS sequence"/>
</dbReference>